<comment type="similarity">
    <text evidence="1">Belongs to the polysaccharide synthase family.</text>
</comment>
<evidence type="ECO:0000256" key="1">
    <source>
        <dbReference type="ARBA" id="ARBA00007430"/>
    </source>
</evidence>
<keyword evidence="2" id="KW-1133">Transmembrane helix</keyword>
<evidence type="ECO:0000313" key="5">
    <source>
        <dbReference type="Proteomes" id="UP000470082"/>
    </source>
</evidence>
<name>A0A7X2N131_9FIRM</name>
<dbReference type="PANTHER" id="PTHR43318">
    <property type="entry name" value="UDP-N-ACETYLGLUCOSAMINE 4,6-DEHYDRATASE"/>
    <property type="match status" value="1"/>
</dbReference>
<keyword evidence="2" id="KW-0812">Transmembrane</keyword>
<dbReference type="RefSeq" id="WP_154458997.1">
    <property type="nucleotide sequence ID" value="NZ_VUMM01000001.1"/>
</dbReference>
<dbReference type="Gene3D" id="3.40.50.720">
    <property type="entry name" value="NAD(P)-binding Rossmann-like Domain"/>
    <property type="match status" value="2"/>
</dbReference>
<feature type="transmembrane region" description="Helical" evidence="2">
    <location>
        <begin position="49"/>
        <end position="66"/>
    </location>
</feature>
<reference evidence="4 5" key="1">
    <citation type="submission" date="2019-08" db="EMBL/GenBank/DDBJ databases">
        <title>In-depth cultivation of the pig gut microbiome towards novel bacterial diversity and tailored functional studies.</title>
        <authorList>
            <person name="Wylensek D."/>
            <person name="Hitch T.C.A."/>
            <person name="Clavel T."/>
        </authorList>
    </citation>
    <scope>NUCLEOTIDE SEQUENCE [LARGE SCALE GENOMIC DNA]</scope>
    <source>
        <strain evidence="4 5">LKV-178-WT-2G</strain>
    </source>
</reference>
<dbReference type="PANTHER" id="PTHR43318:SF1">
    <property type="entry name" value="POLYSACCHARIDE BIOSYNTHESIS PROTEIN EPSC-RELATED"/>
    <property type="match status" value="1"/>
</dbReference>
<dbReference type="EMBL" id="VUMM01000001">
    <property type="protein sequence ID" value="MSS00522.1"/>
    <property type="molecule type" value="Genomic_DNA"/>
</dbReference>
<sequence>MDNVYQTSLYKKYRGAVIIAIDLIIVFCSYVLVFLAGNNFFLNGGFLHFTKLIIFGMIFVLVLHLISELFFKQHKSLWTYTGPRDIIRSFYSFLFCVVIMSFFSHTMHVFKIQTFVAAECVAFVLQMGIRIAYRYMHSYLENVDRTTKALIIGAGNGGYLMLNEIYRNNKYPYHVIGFLDDFKSKGTIVSGKKVLGTIDEVSEIVEQYNVKQLFISITNATDAQKQRIIELCANTSCNTKIMRFSLENENEVSVDDISIEDLLNRHSIDLKTEEIGSYLENKVVCVTGAGGSIGSELCRQIVKFNPSKLIMVDINENSLYMLKQEFLRNQRNHIMNEKIEMESLIISIREREDIFKLMEKYHPEVVYHAAAHKHVPLMEDRPMEAIRNNVFGTKNVIDASMKYGVKRFIMISTDKAVNPTNVMGATKRMTELILQSRKCNGDIKMAAVRFGNVLGSNGSVIPIFKEQIKQGGPVTVTDYNIQRYFMTIPEAAQLVLQAGYYAQHREIFVLDMGKPVKILDLAEKMIRLAGKVPYKDIEIQEIGLRPGEKMFEELALEIEKCHKTDNNLIFVHERMDISQDDIDQKLKVLDDTIEKTDDIYEIKDILMKVIQ</sequence>
<evidence type="ECO:0000256" key="2">
    <source>
        <dbReference type="SAM" id="Phobius"/>
    </source>
</evidence>
<dbReference type="InterPro" id="IPR051203">
    <property type="entry name" value="Polysaccharide_Synthase-Rel"/>
</dbReference>
<protein>
    <submittedName>
        <fullName evidence="4">Polysaccharide biosynthesis protein</fullName>
    </submittedName>
</protein>
<comment type="caution">
    <text evidence="4">The sequence shown here is derived from an EMBL/GenBank/DDBJ whole genome shotgun (WGS) entry which is preliminary data.</text>
</comment>
<feature type="transmembrane region" description="Helical" evidence="2">
    <location>
        <begin position="86"/>
        <end position="103"/>
    </location>
</feature>
<feature type="domain" description="Polysaccharide biosynthesis protein CapD-like" evidence="3">
    <location>
        <begin position="284"/>
        <end position="571"/>
    </location>
</feature>
<accession>A0A7X2N131</accession>
<gene>
    <name evidence="4" type="ORF">FYJ50_00070</name>
</gene>
<dbReference type="CDD" id="cd05237">
    <property type="entry name" value="UDP_invert_4-6DH_SDR_e"/>
    <property type="match status" value="1"/>
</dbReference>
<dbReference type="SUPFAM" id="SSF51735">
    <property type="entry name" value="NAD(P)-binding Rossmann-fold domains"/>
    <property type="match status" value="1"/>
</dbReference>
<dbReference type="InterPro" id="IPR029063">
    <property type="entry name" value="SAM-dependent_MTases_sf"/>
</dbReference>
<feature type="transmembrane region" description="Helical" evidence="2">
    <location>
        <begin position="15"/>
        <end position="37"/>
    </location>
</feature>
<dbReference type="Pfam" id="PF02719">
    <property type="entry name" value="Polysacc_synt_2"/>
    <property type="match status" value="1"/>
</dbReference>
<proteinExistence type="inferred from homology"/>
<keyword evidence="5" id="KW-1185">Reference proteome</keyword>
<organism evidence="4 5">
    <name type="scientific">Floccifex porci</name>
    <dbReference type="NCBI Taxonomy" id="2606629"/>
    <lineage>
        <taxon>Bacteria</taxon>
        <taxon>Bacillati</taxon>
        <taxon>Bacillota</taxon>
        <taxon>Erysipelotrichia</taxon>
        <taxon>Erysipelotrichales</taxon>
        <taxon>Erysipelotrichaceae</taxon>
        <taxon>Floccifex</taxon>
    </lineage>
</organism>
<dbReference type="InterPro" id="IPR036291">
    <property type="entry name" value="NAD(P)-bd_dom_sf"/>
</dbReference>
<evidence type="ECO:0000313" key="4">
    <source>
        <dbReference type="EMBL" id="MSS00522.1"/>
    </source>
</evidence>
<dbReference type="Pfam" id="PF13727">
    <property type="entry name" value="CoA_binding_3"/>
    <property type="match status" value="1"/>
</dbReference>
<dbReference type="SUPFAM" id="SSF53335">
    <property type="entry name" value="S-adenosyl-L-methionine-dependent methyltransferases"/>
    <property type="match status" value="1"/>
</dbReference>
<evidence type="ECO:0000259" key="3">
    <source>
        <dbReference type="Pfam" id="PF02719"/>
    </source>
</evidence>
<dbReference type="InterPro" id="IPR003869">
    <property type="entry name" value="Polysac_CapD-like"/>
</dbReference>
<keyword evidence="2" id="KW-0472">Membrane</keyword>
<dbReference type="Proteomes" id="UP000470082">
    <property type="component" value="Unassembled WGS sequence"/>
</dbReference>
<dbReference type="AlphaFoldDB" id="A0A7X2N131"/>